<organism evidence="1 2">
    <name type="scientific">Paenibacillus lautus</name>
    <name type="common">Bacillus lautus</name>
    <dbReference type="NCBI Taxonomy" id="1401"/>
    <lineage>
        <taxon>Bacteria</taxon>
        <taxon>Bacillati</taxon>
        <taxon>Bacillota</taxon>
        <taxon>Bacilli</taxon>
        <taxon>Bacillales</taxon>
        <taxon>Paenibacillaceae</taxon>
        <taxon>Paenibacillus</taxon>
    </lineage>
</organism>
<dbReference type="STRING" id="1401.BK123_25945"/>
<dbReference type="EMBL" id="MRTF01000009">
    <property type="protein sequence ID" value="OME89802.1"/>
    <property type="molecule type" value="Genomic_DNA"/>
</dbReference>
<gene>
    <name evidence="1" type="ORF">BK123_25945</name>
</gene>
<name>A0A1R1AWC5_PAELA</name>
<dbReference type="SUPFAM" id="SSF102588">
    <property type="entry name" value="LmbE-like"/>
    <property type="match status" value="1"/>
</dbReference>
<dbReference type="Proteomes" id="UP000187074">
    <property type="component" value="Unassembled WGS sequence"/>
</dbReference>
<dbReference type="Gene3D" id="3.40.50.10320">
    <property type="entry name" value="LmbE-like"/>
    <property type="match status" value="1"/>
</dbReference>
<comment type="caution">
    <text evidence="1">The sequence shown here is derived from an EMBL/GenBank/DDBJ whole genome shotgun (WGS) entry which is preliminary data.</text>
</comment>
<protein>
    <submittedName>
        <fullName evidence="1">GlcNAc-PI de-N-acetylase</fullName>
    </submittedName>
</protein>
<evidence type="ECO:0000313" key="2">
    <source>
        <dbReference type="Proteomes" id="UP000187074"/>
    </source>
</evidence>
<dbReference type="OrthoDB" id="9790023at2"/>
<sequence>MSKILNVIVIAAHPDEPEIYAGAISAAYAEMGHRVKFVTLTDGCCGHHEMSGQQLVERRIQEAQEAAKCLGVLEYVVLPIPDGELMPTPEVRKEVIRQIRGWEADIVITFHPDGPGHVDNRNVGKVVRDAADFVANVPNAVPEVPSLKKSPIFLLMPDYAARATYQSDIVFDAGSVIEKKLLACDAHASQFYEFAPWQGGFLDAVPNTWEEKRDFILKYWDRFLSVSNEMLPSLAKQYGQDHAASVQYAEPFEIADYGRRPNEAEMKVLFPMLTGTHV</sequence>
<dbReference type="AlphaFoldDB" id="A0A1R1AWC5"/>
<dbReference type="RefSeq" id="WP_076325230.1">
    <property type="nucleotide sequence ID" value="NZ_MRTF01000009.1"/>
</dbReference>
<dbReference type="PANTHER" id="PTHR12993">
    <property type="entry name" value="N-ACETYLGLUCOSAMINYL-PHOSPHATIDYLINOSITOL DE-N-ACETYLASE-RELATED"/>
    <property type="match status" value="1"/>
</dbReference>
<dbReference type="InterPro" id="IPR003737">
    <property type="entry name" value="GlcNAc_PI_deacetylase-related"/>
</dbReference>
<dbReference type="InterPro" id="IPR024078">
    <property type="entry name" value="LmbE-like_dom_sf"/>
</dbReference>
<proteinExistence type="predicted"/>
<evidence type="ECO:0000313" key="1">
    <source>
        <dbReference type="EMBL" id="OME89802.1"/>
    </source>
</evidence>
<dbReference type="PANTHER" id="PTHR12993:SF11">
    <property type="entry name" value="N-ACETYLGLUCOSAMINYL-PHOSPHATIDYLINOSITOL DE-N-ACETYLASE"/>
    <property type="match status" value="1"/>
</dbReference>
<accession>A0A1R1AWC5</accession>
<dbReference type="Pfam" id="PF02585">
    <property type="entry name" value="PIG-L"/>
    <property type="match status" value="1"/>
</dbReference>
<dbReference type="GO" id="GO:0016811">
    <property type="term" value="F:hydrolase activity, acting on carbon-nitrogen (but not peptide) bonds, in linear amides"/>
    <property type="evidence" value="ECO:0007669"/>
    <property type="project" value="TreeGrafter"/>
</dbReference>
<reference evidence="1 2" key="1">
    <citation type="submission" date="2016-11" db="EMBL/GenBank/DDBJ databases">
        <title>Paenibacillus species isolates.</title>
        <authorList>
            <person name="Beno S.M."/>
        </authorList>
    </citation>
    <scope>NUCLEOTIDE SEQUENCE [LARGE SCALE GENOMIC DNA]</scope>
    <source>
        <strain evidence="1 2">FSL F4-0100</strain>
    </source>
</reference>